<comment type="caution">
    <text evidence="2">The sequence shown here is derived from an EMBL/GenBank/DDBJ whole genome shotgun (WGS) entry which is preliminary data.</text>
</comment>
<sequence length="117" mass="12844">MGRAGQKYANRANRLNMSHRRPETVGPKVREVRKLAGSTEMRYFCPGTVGTKRREPAKPGEVVPDSPKANGTRGPKVREPAGSAEMGNIQHCAKWDKGTSGTRKAEMAEGRDRNSHT</sequence>
<dbReference type="EMBL" id="JAHRHJ020000006">
    <property type="protein sequence ID" value="KAH9310385.1"/>
    <property type="molecule type" value="Genomic_DNA"/>
</dbReference>
<dbReference type="Proteomes" id="UP000824469">
    <property type="component" value="Unassembled WGS sequence"/>
</dbReference>
<evidence type="ECO:0000313" key="3">
    <source>
        <dbReference type="Proteomes" id="UP000824469"/>
    </source>
</evidence>
<protein>
    <submittedName>
        <fullName evidence="2">Uncharacterized protein</fullName>
    </submittedName>
</protein>
<evidence type="ECO:0000313" key="2">
    <source>
        <dbReference type="EMBL" id="KAH9310385.1"/>
    </source>
</evidence>
<proteinExistence type="predicted"/>
<gene>
    <name evidence="2" type="ORF">KI387_025420</name>
</gene>
<feature type="compositionally biased region" description="Basic and acidic residues" evidence="1">
    <location>
        <begin position="93"/>
        <end position="117"/>
    </location>
</feature>
<dbReference type="AlphaFoldDB" id="A0AA38L7A9"/>
<keyword evidence="3" id="KW-1185">Reference proteome</keyword>
<feature type="non-terminal residue" evidence="2">
    <location>
        <position position="117"/>
    </location>
</feature>
<feature type="region of interest" description="Disordered" evidence="1">
    <location>
        <begin position="1"/>
        <end position="26"/>
    </location>
</feature>
<organism evidence="2 3">
    <name type="scientific">Taxus chinensis</name>
    <name type="common">Chinese yew</name>
    <name type="synonym">Taxus wallichiana var. chinensis</name>
    <dbReference type="NCBI Taxonomy" id="29808"/>
    <lineage>
        <taxon>Eukaryota</taxon>
        <taxon>Viridiplantae</taxon>
        <taxon>Streptophyta</taxon>
        <taxon>Embryophyta</taxon>
        <taxon>Tracheophyta</taxon>
        <taxon>Spermatophyta</taxon>
        <taxon>Pinopsida</taxon>
        <taxon>Pinidae</taxon>
        <taxon>Conifers II</taxon>
        <taxon>Cupressales</taxon>
        <taxon>Taxaceae</taxon>
        <taxon>Taxus</taxon>
    </lineage>
</organism>
<accession>A0AA38L7A9</accession>
<reference evidence="2 3" key="1">
    <citation type="journal article" date="2021" name="Nat. Plants">
        <title>The Taxus genome provides insights into paclitaxel biosynthesis.</title>
        <authorList>
            <person name="Xiong X."/>
            <person name="Gou J."/>
            <person name="Liao Q."/>
            <person name="Li Y."/>
            <person name="Zhou Q."/>
            <person name="Bi G."/>
            <person name="Li C."/>
            <person name="Du R."/>
            <person name="Wang X."/>
            <person name="Sun T."/>
            <person name="Guo L."/>
            <person name="Liang H."/>
            <person name="Lu P."/>
            <person name="Wu Y."/>
            <person name="Zhang Z."/>
            <person name="Ro D.K."/>
            <person name="Shang Y."/>
            <person name="Huang S."/>
            <person name="Yan J."/>
        </authorList>
    </citation>
    <scope>NUCLEOTIDE SEQUENCE [LARGE SCALE GENOMIC DNA]</scope>
    <source>
        <strain evidence="2">Ta-2019</strain>
    </source>
</reference>
<name>A0AA38L7A9_TAXCH</name>
<evidence type="ECO:0000256" key="1">
    <source>
        <dbReference type="SAM" id="MobiDB-lite"/>
    </source>
</evidence>
<feature type="region of interest" description="Disordered" evidence="1">
    <location>
        <begin position="45"/>
        <end position="117"/>
    </location>
</feature>